<sequence length="322" mass="36385">MSHSNVTDTQLDGCRMSAGHGQGRINSMANQGSTDIFPLIPMLSTATNTTSTVTTTMSSRVFDSRVGQCSLQAENELLRPGTQAGGAVHNGKEYSEPAIDQRLEGINISSDMLRIFDRLDQTTEATCQWISEQRAINAETSATINRLSQMVYSQRDFMKRLDSRDNFTWLHSPVDWNATDFQLRGSTVAPPGQENSRDRTDSDQTISLSKKDNYLQEQLQQLQLFQSQQAGAQSEFAFHNQDNYGRRYVHDSQGQNIRPGMTPPPFQSPYQNLNRGTRYFMDKRRRKDILSSLKLGNLNFPQEGMSVEEFLRAVESRAHREG</sequence>
<dbReference type="AlphaFoldDB" id="A0AAV7IBR0"/>
<gene>
    <name evidence="2" type="ORF">KQX54_012936</name>
</gene>
<organism evidence="2 3">
    <name type="scientific">Cotesia glomerata</name>
    <name type="common">Lepidopteran parasitic wasp</name>
    <name type="synonym">Apanteles glomeratus</name>
    <dbReference type="NCBI Taxonomy" id="32391"/>
    <lineage>
        <taxon>Eukaryota</taxon>
        <taxon>Metazoa</taxon>
        <taxon>Ecdysozoa</taxon>
        <taxon>Arthropoda</taxon>
        <taxon>Hexapoda</taxon>
        <taxon>Insecta</taxon>
        <taxon>Pterygota</taxon>
        <taxon>Neoptera</taxon>
        <taxon>Endopterygota</taxon>
        <taxon>Hymenoptera</taxon>
        <taxon>Apocrita</taxon>
        <taxon>Ichneumonoidea</taxon>
        <taxon>Braconidae</taxon>
        <taxon>Microgastrinae</taxon>
        <taxon>Cotesia</taxon>
    </lineage>
</organism>
<evidence type="ECO:0000313" key="2">
    <source>
        <dbReference type="EMBL" id="KAH0549715.1"/>
    </source>
</evidence>
<feature type="region of interest" description="Disordered" evidence="1">
    <location>
        <begin position="184"/>
        <end position="205"/>
    </location>
</feature>
<keyword evidence="3" id="KW-1185">Reference proteome</keyword>
<accession>A0AAV7IBR0</accession>
<evidence type="ECO:0000256" key="1">
    <source>
        <dbReference type="SAM" id="MobiDB-lite"/>
    </source>
</evidence>
<comment type="caution">
    <text evidence="2">The sequence shown here is derived from an EMBL/GenBank/DDBJ whole genome shotgun (WGS) entry which is preliminary data.</text>
</comment>
<name>A0AAV7IBR0_COTGL</name>
<reference evidence="2 3" key="1">
    <citation type="journal article" date="2021" name="J. Hered.">
        <title>A chromosome-level genome assembly of the parasitoid wasp, Cotesia glomerata (Hymenoptera: Braconidae).</title>
        <authorList>
            <person name="Pinto B.J."/>
            <person name="Weis J.J."/>
            <person name="Gamble T."/>
            <person name="Ode P.J."/>
            <person name="Paul R."/>
            <person name="Zaspel J.M."/>
        </authorList>
    </citation>
    <scope>NUCLEOTIDE SEQUENCE [LARGE SCALE GENOMIC DNA]</scope>
    <source>
        <strain evidence="2">CgM1</strain>
    </source>
</reference>
<dbReference type="Proteomes" id="UP000826195">
    <property type="component" value="Unassembled WGS sequence"/>
</dbReference>
<protein>
    <submittedName>
        <fullName evidence="2">Uncharacterized protein</fullName>
    </submittedName>
</protein>
<evidence type="ECO:0000313" key="3">
    <source>
        <dbReference type="Proteomes" id="UP000826195"/>
    </source>
</evidence>
<proteinExistence type="predicted"/>
<dbReference type="EMBL" id="JAHXZJ010001864">
    <property type="protein sequence ID" value="KAH0549715.1"/>
    <property type="molecule type" value="Genomic_DNA"/>
</dbReference>